<dbReference type="InterPro" id="IPR007844">
    <property type="entry name" value="AsmA"/>
</dbReference>
<keyword evidence="5" id="KW-1185">Reference proteome</keyword>
<reference evidence="4" key="1">
    <citation type="submission" date="2022-01" db="EMBL/GenBank/DDBJ databases">
        <title>Whole genome-based taxonomy of the Shewanellaceae.</title>
        <authorList>
            <person name="Martin-Rodriguez A.J."/>
        </authorList>
    </citation>
    <scope>NUCLEOTIDE SEQUENCE</scope>
    <source>
        <strain evidence="4">DSM 16422</strain>
    </source>
</reference>
<dbReference type="Pfam" id="PF05170">
    <property type="entry name" value="AsmA"/>
    <property type="match status" value="1"/>
</dbReference>
<sequence length="607" mass="65777">MKLIKWLVFVVVALGVSLFAYLTLFFNINDFKPQIVEQVKEQTGRDLAINQDLSWSFFPSFGINIGEVTFSNPQGFDPVNMLEIKQAVANVALIPLFSQQVEIEQLSLDGLKLNLVTNKQGVTSFSGLDSTSDKATQSDPTTEDTSHSASLSSLNIAGIEITNLQINVIDEQANSNQTFNLTSFTLDSFSLGEFSNIAYEFDAQLPDMKVSSSGEGKIKVSNELNIIELIDLDIENLAEGDSLPNKAIKSSLTLGANAVLDTKDVKIAIKDLKVDSIEALAMLDVNYANTIPIIKVMVEFGDIDLDTLLPKNEQQTDSEQASSSPEPTTEPDLSALKQIDLSVDLKAKSIKVNNLLTQNWQMNATVRNGIVNLEQLKADLYEGNILVTAKLDGRNKTPSYQFAKTLTGVQIRPLLTDLAEVDLISGNANLKINGSGKSLIPSKLKQQLLAKGNFEVADGSLYGVNIPQMIRSAEKKLQGDLSATDDSELKTDFTSLTGHFDISKGVVSNPDLSMASPLIRLDGKGTANIISEAIDYQLITKVVGSLAGQGGESGDLSGVDIPLKISGTFKEPKYGIDTDALMQGQLKKQTDEAKDKVKDSLFKKLGL</sequence>
<name>A0A9X1ZHU3_9GAMM</name>
<dbReference type="PANTHER" id="PTHR30441">
    <property type="entry name" value="DUF748 DOMAIN-CONTAINING PROTEIN"/>
    <property type="match status" value="1"/>
</dbReference>
<gene>
    <name evidence="4" type="ORF">L2672_07730</name>
</gene>
<feature type="region of interest" description="Disordered" evidence="1">
    <location>
        <begin position="313"/>
        <end position="333"/>
    </location>
</feature>
<accession>A0A9X1ZHU3</accession>
<feature type="region of interest" description="Disordered" evidence="1">
    <location>
        <begin position="127"/>
        <end position="149"/>
    </location>
</feature>
<organism evidence="4 5">
    <name type="scientific">Shewanella gaetbuli</name>
    <dbReference type="NCBI Taxonomy" id="220752"/>
    <lineage>
        <taxon>Bacteria</taxon>
        <taxon>Pseudomonadati</taxon>
        <taxon>Pseudomonadota</taxon>
        <taxon>Gammaproteobacteria</taxon>
        <taxon>Alteromonadales</taxon>
        <taxon>Shewanellaceae</taxon>
        <taxon>Shewanella</taxon>
    </lineage>
</organism>
<keyword evidence="2" id="KW-0812">Transmembrane</keyword>
<evidence type="ECO:0000259" key="3">
    <source>
        <dbReference type="Pfam" id="PF05170"/>
    </source>
</evidence>
<dbReference type="GO" id="GO:0090313">
    <property type="term" value="P:regulation of protein targeting to membrane"/>
    <property type="evidence" value="ECO:0007669"/>
    <property type="project" value="TreeGrafter"/>
</dbReference>
<keyword evidence="2" id="KW-1133">Transmembrane helix</keyword>
<comment type="caution">
    <text evidence="4">The sequence shown here is derived from an EMBL/GenBank/DDBJ whole genome shotgun (WGS) entry which is preliminary data.</text>
</comment>
<evidence type="ECO:0000313" key="5">
    <source>
        <dbReference type="Proteomes" id="UP001139333"/>
    </source>
</evidence>
<dbReference type="EMBL" id="JAKIKP010000004">
    <property type="protein sequence ID" value="MCL1142574.1"/>
    <property type="molecule type" value="Genomic_DNA"/>
</dbReference>
<dbReference type="PANTHER" id="PTHR30441:SF4">
    <property type="entry name" value="PROTEIN ASMA"/>
    <property type="match status" value="1"/>
</dbReference>
<evidence type="ECO:0000313" key="4">
    <source>
        <dbReference type="EMBL" id="MCL1142574.1"/>
    </source>
</evidence>
<feature type="transmembrane region" description="Helical" evidence="2">
    <location>
        <begin position="7"/>
        <end position="28"/>
    </location>
</feature>
<dbReference type="AlphaFoldDB" id="A0A9X1ZHU3"/>
<feature type="domain" description="AsmA" evidence="3">
    <location>
        <begin position="10"/>
        <end position="205"/>
    </location>
</feature>
<feature type="compositionally biased region" description="Polar residues" evidence="1">
    <location>
        <begin position="313"/>
        <end position="327"/>
    </location>
</feature>
<feature type="compositionally biased region" description="Polar residues" evidence="1">
    <location>
        <begin position="127"/>
        <end position="140"/>
    </location>
</feature>
<dbReference type="GO" id="GO:0005886">
    <property type="term" value="C:plasma membrane"/>
    <property type="evidence" value="ECO:0007669"/>
    <property type="project" value="TreeGrafter"/>
</dbReference>
<evidence type="ECO:0000256" key="2">
    <source>
        <dbReference type="SAM" id="Phobius"/>
    </source>
</evidence>
<dbReference type="RefSeq" id="WP_248995251.1">
    <property type="nucleotide sequence ID" value="NZ_JAKIKP010000004.1"/>
</dbReference>
<proteinExistence type="predicted"/>
<dbReference type="InterPro" id="IPR052894">
    <property type="entry name" value="AsmA-related"/>
</dbReference>
<evidence type="ECO:0000256" key="1">
    <source>
        <dbReference type="SAM" id="MobiDB-lite"/>
    </source>
</evidence>
<dbReference type="Proteomes" id="UP001139333">
    <property type="component" value="Unassembled WGS sequence"/>
</dbReference>
<keyword evidence="2" id="KW-0472">Membrane</keyword>
<protein>
    <submittedName>
        <fullName evidence="4">AsmA family protein</fullName>
    </submittedName>
</protein>